<feature type="domain" description="Tc1-like transposase DDE" evidence="2">
    <location>
        <begin position="151"/>
        <end position="231"/>
    </location>
</feature>
<reference evidence="3 4" key="1">
    <citation type="submission" date="2021-06" db="EMBL/GenBank/DDBJ databases">
        <authorList>
            <person name="Kallberg Y."/>
            <person name="Tangrot J."/>
            <person name="Rosling A."/>
        </authorList>
    </citation>
    <scope>NUCLEOTIDE SEQUENCE [LARGE SCALE GENOMIC DNA]</scope>
    <source>
        <strain evidence="3 4">120-4 pot B 10/14</strain>
    </source>
</reference>
<feature type="non-terminal residue" evidence="3">
    <location>
        <position position="1"/>
    </location>
</feature>
<comment type="caution">
    <text evidence="3">The sequence shown here is derived from an EMBL/GenBank/DDBJ whole genome shotgun (WGS) entry which is preliminary data.</text>
</comment>
<dbReference type="Proteomes" id="UP000789901">
    <property type="component" value="Unassembled WGS sequence"/>
</dbReference>
<dbReference type="InterPro" id="IPR036397">
    <property type="entry name" value="RNaseH_sf"/>
</dbReference>
<evidence type="ECO:0000259" key="2">
    <source>
        <dbReference type="Pfam" id="PF13358"/>
    </source>
</evidence>
<gene>
    <name evidence="3" type="ORF">GMARGA_LOCUS27461</name>
</gene>
<keyword evidence="4" id="KW-1185">Reference proteome</keyword>
<dbReference type="Pfam" id="PF01498">
    <property type="entry name" value="HTH_Tnp_Tc3_2"/>
    <property type="match status" value="1"/>
</dbReference>
<accession>A0ABN7W7Q4</accession>
<dbReference type="InterPro" id="IPR038717">
    <property type="entry name" value="Tc1-like_DDE_dom"/>
</dbReference>
<organism evidence="3 4">
    <name type="scientific">Gigaspora margarita</name>
    <dbReference type="NCBI Taxonomy" id="4874"/>
    <lineage>
        <taxon>Eukaryota</taxon>
        <taxon>Fungi</taxon>
        <taxon>Fungi incertae sedis</taxon>
        <taxon>Mucoromycota</taxon>
        <taxon>Glomeromycotina</taxon>
        <taxon>Glomeromycetes</taxon>
        <taxon>Diversisporales</taxon>
        <taxon>Gigasporaceae</taxon>
        <taxon>Gigaspora</taxon>
    </lineage>
</organism>
<evidence type="ECO:0000259" key="1">
    <source>
        <dbReference type="Pfam" id="PF01498"/>
    </source>
</evidence>
<sequence length="271" mass="31586">QEMAPFQDISAILHLWNNSIRTAKEIKKYGDIAHRKRSGRPKKITPALSKALGQYIRKDPAIASRTLATKLLDKGVKVTHVTVCNHLNHLGYKKNQVQATPMLTKDHIKARIAWAEKHLNDNWEYTVFSDKTCQKICAWAAFWAGDGHFYTNILKKHIPKIKKVLGNRWRFQQDNDSKHRSRVAKKFIEKNIPLIIDDWPSNSPDLNPIENLWEIVKTNVEKCYPKNLDELEQFTMEEWDKIPINILKNLSYSIYERCRLILVVNGDCIPY</sequence>
<evidence type="ECO:0000313" key="3">
    <source>
        <dbReference type="EMBL" id="CAG8820021.1"/>
    </source>
</evidence>
<dbReference type="Gene3D" id="3.30.420.10">
    <property type="entry name" value="Ribonuclease H-like superfamily/Ribonuclease H"/>
    <property type="match status" value="1"/>
</dbReference>
<dbReference type="InterPro" id="IPR002492">
    <property type="entry name" value="Transposase_Tc1-like"/>
</dbReference>
<feature type="domain" description="Transposase Tc1-like" evidence="1">
    <location>
        <begin position="52"/>
        <end position="120"/>
    </location>
</feature>
<proteinExistence type="predicted"/>
<dbReference type="Pfam" id="PF13358">
    <property type="entry name" value="DDE_3"/>
    <property type="match status" value="1"/>
</dbReference>
<name>A0ABN7W7Q4_GIGMA</name>
<dbReference type="EMBL" id="CAJVQB010033606">
    <property type="protein sequence ID" value="CAG8820021.1"/>
    <property type="molecule type" value="Genomic_DNA"/>
</dbReference>
<protein>
    <submittedName>
        <fullName evidence="3">2421_t:CDS:1</fullName>
    </submittedName>
</protein>
<evidence type="ECO:0000313" key="4">
    <source>
        <dbReference type="Proteomes" id="UP000789901"/>
    </source>
</evidence>